<keyword evidence="5 9" id="KW-0812">Transmembrane</keyword>
<evidence type="ECO:0000256" key="6">
    <source>
        <dbReference type="ARBA" id="ARBA00022989"/>
    </source>
</evidence>
<feature type="transmembrane region" description="Helical" evidence="9">
    <location>
        <begin position="92"/>
        <end position="118"/>
    </location>
</feature>
<evidence type="ECO:0000256" key="8">
    <source>
        <dbReference type="ARBA" id="ARBA00038436"/>
    </source>
</evidence>
<evidence type="ECO:0000256" key="7">
    <source>
        <dbReference type="ARBA" id="ARBA00023136"/>
    </source>
</evidence>
<evidence type="ECO:0000256" key="1">
    <source>
        <dbReference type="ARBA" id="ARBA00004429"/>
    </source>
</evidence>
<dbReference type="PANTHER" id="PTHR35011:SF4">
    <property type="entry name" value="SLL1102 PROTEIN"/>
    <property type="match status" value="1"/>
</dbReference>
<name>A0A2U2AFZ8_9GAMM</name>
<feature type="domain" description="Tripartite ATP-independent periplasmic transporters DctQ component" evidence="10">
    <location>
        <begin position="31"/>
        <end position="160"/>
    </location>
</feature>
<evidence type="ECO:0000256" key="9">
    <source>
        <dbReference type="RuleBase" id="RU369079"/>
    </source>
</evidence>
<accession>A0A2U2AFZ8</accession>
<evidence type="ECO:0000313" key="11">
    <source>
        <dbReference type="EMBL" id="PWD81560.1"/>
    </source>
</evidence>
<dbReference type="EMBL" id="QEWQ01000002">
    <property type="protein sequence ID" value="PWD81560.1"/>
    <property type="molecule type" value="Genomic_DNA"/>
</dbReference>
<evidence type="ECO:0000256" key="5">
    <source>
        <dbReference type="ARBA" id="ARBA00022692"/>
    </source>
</evidence>
<evidence type="ECO:0000256" key="3">
    <source>
        <dbReference type="ARBA" id="ARBA00022475"/>
    </source>
</evidence>
<organism evidence="11 12">
    <name type="scientific">Ignatzschineria ureiclastica</name>
    <dbReference type="NCBI Taxonomy" id="472582"/>
    <lineage>
        <taxon>Bacteria</taxon>
        <taxon>Pseudomonadati</taxon>
        <taxon>Pseudomonadota</taxon>
        <taxon>Gammaproteobacteria</taxon>
        <taxon>Cardiobacteriales</taxon>
        <taxon>Ignatzschineriaceae</taxon>
        <taxon>Ignatzschineria</taxon>
    </lineage>
</organism>
<dbReference type="Pfam" id="PF04290">
    <property type="entry name" value="DctQ"/>
    <property type="match status" value="1"/>
</dbReference>
<comment type="subunit">
    <text evidence="9">The complex comprises the extracytoplasmic solute receptor protein and the two transmembrane proteins.</text>
</comment>
<dbReference type="GO" id="GO:0022857">
    <property type="term" value="F:transmembrane transporter activity"/>
    <property type="evidence" value="ECO:0007669"/>
    <property type="project" value="UniProtKB-UniRule"/>
</dbReference>
<reference evidence="12" key="1">
    <citation type="submission" date="2018-05" db="EMBL/GenBank/DDBJ databases">
        <title>Ignatzschineria dubaiensis sp. nov., isolated from necrotic foot tissues of dromedaries (Camelus dromedarius) and associated maggots in Dubai, United Arab Emirates.</title>
        <authorList>
            <person name="Tsang C.C."/>
            <person name="Tang J.Y.M."/>
            <person name="Fong J.Y.H."/>
            <person name="Kinne J."/>
            <person name="Lee H.H."/>
            <person name="Joseph M."/>
            <person name="Jose S."/>
            <person name="Schuster R.K."/>
            <person name="Tang Y."/>
            <person name="Sivakumar S."/>
            <person name="Chen J.H.K."/>
            <person name="Teng J.L.L."/>
            <person name="Lau S.K.P."/>
            <person name="Wernery U."/>
            <person name="Woo P.C.Y."/>
        </authorList>
    </citation>
    <scope>NUCLEOTIDE SEQUENCE [LARGE SCALE GENOMIC DNA]</scope>
    <source>
        <strain evidence="12">KCTC 22644</strain>
    </source>
</reference>
<keyword evidence="11" id="KW-0762">Sugar transport</keyword>
<evidence type="ECO:0000313" key="12">
    <source>
        <dbReference type="Proteomes" id="UP000245020"/>
    </source>
</evidence>
<dbReference type="AlphaFoldDB" id="A0A2U2AFZ8"/>
<keyword evidence="3" id="KW-1003">Cell membrane</keyword>
<dbReference type="Proteomes" id="UP000245020">
    <property type="component" value="Unassembled WGS sequence"/>
</dbReference>
<dbReference type="InterPro" id="IPR055348">
    <property type="entry name" value="DctQ"/>
</dbReference>
<keyword evidence="4 9" id="KW-0997">Cell inner membrane</keyword>
<keyword evidence="6 9" id="KW-1133">Transmembrane helix</keyword>
<dbReference type="InterPro" id="IPR007387">
    <property type="entry name" value="TRAP_DctQ"/>
</dbReference>
<dbReference type="PANTHER" id="PTHR35011">
    <property type="entry name" value="2,3-DIKETO-L-GULONATE TRAP TRANSPORTER SMALL PERMEASE PROTEIN YIAM"/>
    <property type="match status" value="1"/>
</dbReference>
<evidence type="ECO:0000256" key="2">
    <source>
        <dbReference type="ARBA" id="ARBA00022448"/>
    </source>
</evidence>
<dbReference type="GO" id="GO:0005886">
    <property type="term" value="C:plasma membrane"/>
    <property type="evidence" value="ECO:0007669"/>
    <property type="project" value="UniProtKB-SubCell"/>
</dbReference>
<feature type="transmembrane region" description="Helical" evidence="9">
    <location>
        <begin position="138"/>
        <end position="158"/>
    </location>
</feature>
<comment type="caution">
    <text evidence="11">The sequence shown here is derived from an EMBL/GenBank/DDBJ whole genome shotgun (WGS) entry which is preliminary data.</text>
</comment>
<keyword evidence="2 9" id="KW-0813">Transport</keyword>
<gene>
    <name evidence="11" type="ORF">DC083_03725</name>
</gene>
<keyword evidence="12" id="KW-1185">Reference proteome</keyword>
<comment type="function">
    <text evidence="9">Part of the tripartite ATP-independent periplasmic (TRAP) transport system.</text>
</comment>
<comment type="subcellular location">
    <subcellularLocation>
        <location evidence="1 9">Cell inner membrane</location>
        <topology evidence="1 9">Multi-pass membrane protein</topology>
    </subcellularLocation>
</comment>
<sequence>MNILHKISHTIDSINIFLGKIAIVAIFLATLISAGNALFRYIFHLSSNGMLESQWYLFAVVFLLASGYTYLKDQHIRIDIISSRFSPKTRAIMEIIGIVFFLFPAFSMLFYLTIGPAISSWQIWEISPNPGGLPRAPIKALIPIGIFFLLLQGISELCKAIITLRTSSNNNATQPEQQQQC</sequence>
<comment type="similarity">
    <text evidence="8 9">Belongs to the TRAP transporter small permease family.</text>
</comment>
<feature type="transmembrane region" description="Helical" evidence="9">
    <location>
        <begin position="21"/>
        <end position="43"/>
    </location>
</feature>
<evidence type="ECO:0000259" key="10">
    <source>
        <dbReference type="Pfam" id="PF04290"/>
    </source>
</evidence>
<evidence type="ECO:0000256" key="4">
    <source>
        <dbReference type="ARBA" id="ARBA00022519"/>
    </source>
</evidence>
<proteinExistence type="inferred from homology"/>
<feature type="transmembrane region" description="Helical" evidence="9">
    <location>
        <begin position="55"/>
        <end position="71"/>
    </location>
</feature>
<keyword evidence="7 9" id="KW-0472">Membrane</keyword>
<protein>
    <recommendedName>
        <fullName evidence="9">TRAP transporter small permease protein</fullName>
    </recommendedName>
</protein>